<evidence type="ECO:0000313" key="1">
    <source>
        <dbReference type="EMBL" id="MBS8259057.1"/>
    </source>
</evidence>
<gene>
    <name evidence="1" type="ORF">DYI23_02395</name>
</gene>
<dbReference type="Proteomes" id="UP000705379">
    <property type="component" value="Unassembled WGS sequence"/>
</dbReference>
<dbReference type="InterPro" id="IPR010607">
    <property type="entry name" value="DUF1194"/>
</dbReference>
<dbReference type="Pfam" id="PF06707">
    <property type="entry name" value="DUF1194"/>
    <property type="match status" value="1"/>
</dbReference>
<proteinExistence type="predicted"/>
<dbReference type="InterPro" id="IPR036465">
    <property type="entry name" value="vWFA_dom_sf"/>
</dbReference>
<accession>A0A944GR73</accession>
<sequence length="275" mass="30413">MGYIRALKPAAGAMIAALLFTCLPLKAQERIDVALVLAVDVSRSMSYEELRIQRQGYASAIASPEVIRAIGQGAYRRIAITMFEWAGNFHSREILGWTLVESPADAAAIAAQLLEGTSAGARRTSISGAIQHGTSLFDSLPYLADRHVIDISGDGPNNQGLPVTEARDEALKQGITINGLPMMTRGGFGSQFNIDDLDEYYRRCVIGGPGSFVVPVNAWDQFAEAVRRKLVLEIGYDLSAPRVWRAQLLFQKPYDCLIGEKLRQQRMWQYDDFDR</sequence>
<comment type="caution">
    <text evidence="1">The sequence shown here is derived from an EMBL/GenBank/DDBJ whole genome shotgun (WGS) entry which is preliminary data.</text>
</comment>
<dbReference type="SUPFAM" id="SSF53300">
    <property type="entry name" value="vWA-like"/>
    <property type="match status" value="1"/>
</dbReference>
<evidence type="ECO:0000313" key="2">
    <source>
        <dbReference type="Proteomes" id="UP000705379"/>
    </source>
</evidence>
<protein>
    <submittedName>
        <fullName evidence="1">DUF1194 domain-containing protein</fullName>
    </submittedName>
</protein>
<dbReference type="Gene3D" id="3.40.50.410">
    <property type="entry name" value="von Willebrand factor, type A domain"/>
    <property type="match status" value="1"/>
</dbReference>
<dbReference type="EMBL" id="QTKU01000001">
    <property type="protein sequence ID" value="MBS8259057.1"/>
    <property type="molecule type" value="Genomic_DNA"/>
</dbReference>
<name>A0A944GR73_9HYPH</name>
<reference evidence="1" key="2">
    <citation type="journal article" date="2021" name="Microorganisms">
        <title>Bacterial Dimethylsulfoniopropionate Biosynthesis in the East China Sea.</title>
        <authorList>
            <person name="Liu J."/>
            <person name="Zhang Y."/>
            <person name="Liu J."/>
            <person name="Zhong H."/>
            <person name="Williams B.T."/>
            <person name="Zheng Y."/>
            <person name="Curson A.R.J."/>
            <person name="Sun C."/>
            <person name="Sun H."/>
            <person name="Song D."/>
            <person name="Wagner Mackenzie B."/>
            <person name="Bermejo Martinez A."/>
            <person name="Todd J.D."/>
            <person name="Zhang X.H."/>
        </authorList>
    </citation>
    <scope>NUCLEOTIDE SEQUENCE</scope>
    <source>
        <strain evidence="1">AESS21</strain>
    </source>
</reference>
<organism evidence="1 2">
    <name type="scientific">Roseibium polysiphoniae</name>
    <dbReference type="NCBI Taxonomy" id="2571221"/>
    <lineage>
        <taxon>Bacteria</taxon>
        <taxon>Pseudomonadati</taxon>
        <taxon>Pseudomonadota</taxon>
        <taxon>Alphaproteobacteria</taxon>
        <taxon>Hyphomicrobiales</taxon>
        <taxon>Stappiaceae</taxon>
        <taxon>Roseibium</taxon>
    </lineage>
</organism>
<reference evidence="1" key="1">
    <citation type="submission" date="2018-08" db="EMBL/GenBank/DDBJ databases">
        <authorList>
            <person name="Jin W."/>
            <person name="Wang H."/>
            <person name="Yang Y."/>
            <person name="Li M."/>
            <person name="Liu J."/>
        </authorList>
    </citation>
    <scope>NUCLEOTIDE SEQUENCE</scope>
    <source>
        <strain evidence="1">AESS21</strain>
    </source>
</reference>
<dbReference type="AlphaFoldDB" id="A0A944GR73"/>